<feature type="transmembrane region" description="Helical" evidence="1">
    <location>
        <begin position="32"/>
        <end position="52"/>
    </location>
</feature>
<evidence type="ECO:0000313" key="2">
    <source>
        <dbReference type="EMBL" id="KAA0975163.1"/>
    </source>
</evidence>
<keyword evidence="1" id="KW-1133">Transmembrane helix</keyword>
<dbReference type="OrthoDB" id="5148384at2"/>
<dbReference type="EMBL" id="VOBL01000016">
    <property type="protein sequence ID" value="KAA0975163.1"/>
    <property type="molecule type" value="Genomic_DNA"/>
</dbReference>
<name>A0A5B0E8G3_9MICC</name>
<evidence type="ECO:0008006" key="4">
    <source>
        <dbReference type="Google" id="ProtNLM"/>
    </source>
</evidence>
<keyword evidence="1" id="KW-0812">Transmembrane</keyword>
<proteinExistence type="predicted"/>
<comment type="caution">
    <text evidence="2">The sequence shown here is derived from an EMBL/GenBank/DDBJ whole genome shotgun (WGS) entry which is preliminary data.</text>
</comment>
<dbReference type="RefSeq" id="WP_007271088.1">
    <property type="nucleotide sequence ID" value="NZ_JBITUG010000017.1"/>
</dbReference>
<keyword evidence="1" id="KW-0472">Membrane</keyword>
<sequence>MLAFAVIGGIGLLLLIVSMTLGELVDFFDGIISTTAVGAAATLFGAAGAIVLLNDGPLFLAYSAGTVLGVIAIVGVALLARKLASISDAQPHEVIGLLGVATTDINDIVGKVQLDHPDEINQRLVFSTSPIVKGTPIAVVAIVEDRIRVASTSELNGF</sequence>
<dbReference type="Proteomes" id="UP000323856">
    <property type="component" value="Unassembled WGS sequence"/>
</dbReference>
<evidence type="ECO:0000256" key="1">
    <source>
        <dbReference type="SAM" id="Phobius"/>
    </source>
</evidence>
<evidence type="ECO:0000313" key="3">
    <source>
        <dbReference type="Proteomes" id="UP000323856"/>
    </source>
</evidence>
<gene>
    <name evidence="2" type="ORF">FQ154_14260</name>
</gene>
<protein>
    <recommendedName>
        <fullName evidence="4">NfeD-like C-terminal domain-containing protein</fullName>
    </recommendedName>
</protein>
<dbReference type="AlphaFoldDB" id="A0A5B0E8G3"/>
<organism evidence="2 3">
    <name type="scientific">Paeniglutamicibacter gangotriensis</name>
    <dbReference type="NCBI Taxonomy" id="254787"/>
    <lineage>
        <taxon>Bacteria</taxon>
        <taxon>Bacillati</taxon>
        <taxon>Actinomycetota</taxon>
        <taxon>Actinomycetes</taxon>
        <taxon>Micrococcales</taxon>
        <taxon>Micrococcaceae</taxon>
        <taxon>Paeniglutamicibacter</taxon>
    </lineage>
</organism>
<accession>A0A5B0E8G3</accession>
<reference evidence="2 3" key="1">
    <citation type="submission" date="2019-07" db="EMBL/GenBank/DDBJ databases">
        <title>Analysis of the biochemical properties, biological activity and biotechnological potential of siderophores and biosurfactants produced by Antarctic psychrotolerant bacteria.</title>
        <authorList>
            <person name="Styczynski M."/>
            <person name="Krucon T."/>
            <person name="Decewicz P."/>
            <person name="Dziewit L."/>
        </authorList>
    </citation>
    <scope>NUCLEOTIDE SEQUENCE [LARGE SCALE GENOMIC DNA]</scope>
    <source>
        <strain evidence="2 3">ANT_H27</strain>
    </source>
</reference>
<feature type="transmembrane region" description="Helical" evidence="1">
    <location>
        <begin position="59"/>
        <end position="80"/>
    </location>
</feature>